<feature type="compositionally biased region" description="Basic and acidic residues" evidence="1">
    <location>
        <begin position="115"/>
        <end position="126"/>
    </location>
</feature>
<reference evidence="4" key="1">
    <citation type="submission" date="2012-12" db="EMBL/GenBank/DDBJ databases">
        <authorList>
            <person name="Hellsten U."/>
            <person name="Grimwood J."/>
            <person name="Chapman J.A."/>
            <person name="Shapiro H."/>
            <person name="Aerts A."/>
            <person name="Otillar R.P."/>
            <person name="Terry A.Y."/>
            <person name="Boore J.L."/>
            <person name="Simakov O."/>
            <person name="Marletaz F."/>
            <person name="Cho S.-J."/>
            <person name="Edsinger-Gonzales E."/>
            <person name="Havlak P."/>
            <person name="Kuo D.-H."/>
            <person name="Larsson T."/>
            <person name="Lv J."/>
            <person name="Arendt D."/>
            <person name="Savage R."/>
            <person name="Osoegawa K."/>
            <person name="de Jong P."/>
            <person name="Lindberg D.R."/>
            <person name="Seaver E.C."/>
            <person name="Weisblat D.A."/>
            <person name="Putnam N.H."/>
            <person name="Grigoriev I.V."/>
            <person name="Rokhsar D.S."/>
        </authorList>
    </citation>
    <scope>NUCLEOTIDE SEQUENCE</scope>
    <source>
        <strain evidence="4">I ESC-2004</strain>
    </source>
</reference>
<reference evidence="2 4" key="2">
    <citation type="journal article" date="2013" name="Nature">
        <title>Insights into bilaterian evolution from three spiralian genomes.</title>
        <authorList>
            <person name="Simakov O."/>
            <person name="Marletaz F."/>
            <person name="Cho S.J."/>
            <person name="Edsinger-Gonzales E."/>
            <person name="Havlak P."/>
            <person name="Hellsten U."/>
            <person name="Kuo D.H."/>
            <person name="Larsson T."/>
            <person name="Lv J."/>
            <person name="Arendt D."/>
            <person name="Savage R."/>
            <person name="Osoegawa K."/>
            <person name="de Jong P."/>
            <person name="Grimwood J."/>
            <person name="Chapman J.A."/>
            <person name="Shapiro H."/>
            <person name="Aerts A."/>
            <person name="Otillar R.P."/>
            <person name="Terry A.Y."/>
            <person name="Boore J.L."/>
            <person name="Grigoriev I.V."/>
            <person name="Lindberg D.R."/>
            <person name="Seaver E.C."/>
            <person name="Weisblat D.A."/>
            <person name="Putnam N.H."/>
            <person name="Rokhsar D.S."/>
        </authorList>
    </citation>
    <scope>NUCLEOTIDE SEQUENCE</scope>
    <source>
        <strain evidence="2 4">I ESC-2004</strain>
    </source>
</reference>
<dbReference type="Proteomes" id="UP000014760">
    <property type="component" value="Unassembled WGS sequence"/>
</dbReference>
<dbReference type="HOGENOM" id="CLU_1837005_0_0_1"/>
<dbReference type="EnsemblMetazoa" id="CapteT196347">
    <property type="protein sequence ID" value="CapteP196347"/>
    <property type="gene ID" value="CapteG196347"/>
</dbReference>
<organism evidence="2">
    <name type="scientific">Capitella teleta</name>
    <name type="common">Polychaete worm</name>
    <dbReference type="NCBI Taxonomy" id="283909"/>
    <lineage>
        <taxon>Eukaryota</taxon>
        <taxon>Metazoa</taxon>
        <taxon>Spiralia</taxon>
        <taxon>Lophotrochozoa</taxon>
        <taxon>Annelida</taxon>
        <taxon>Polychaeta</taxon>
        <taxon>Sedentaria</taxon>
        <taxon>Scolecida</taxon>
        <taxon>Capitellidae</taxon>
        <taxon>Capitella</taxon>
    </lineage>
</organism>
<protein>
    <submittedName>
        <fullName evidence="2 3">Uncharacterized protein</fullName>
    </submittedName>
</protein>
<reference evidence="3" key="3">
    <citation type="submission" date="2015-06" db="UniProtKB">
        <authorList>
            <consortium name="EnsemblMetazoa"/>
        </authorList>
    </citation>
    <scope>IDENTIFICATION</scope>
</reference>
<dbReference type="AlphaFoldDB" id="R7TIN4"/>
<proteinExistence type="predicted"/>
<evidence type="ECO:0000313" key="3">
    <source>
        <dbReference type="EnsemblMetazoa" id="CapteP196347"/>
    </source>
</evidence>
<feature type="region of interest" description="Disordered" evidence="1">
    <location>
        <begin position="1"/>
        <end position="39"/>
    </location>
</feature>
<evidence type="ECO:0000256" key="1">
    <source>
        <dbReference type="SAM" id="MobiDB-lite"/>
    </source>
</evidence>
<evidence type="ECO:0000313" key="4">
    <source>
        <dbReference type="Proteomes" id="UP000014760"/>
    </source>
</evidence>
<dbReference type="EMBL" id="KB310692">
    <property type="protein sequence ID" value="ELT90950.1"/>
    <property type="molecule type" value="Genomic_DNA"/>
</dbReference>
<dbReference type="EMBL" id="AMQN01014042">
    <property type="status" value="NOT_ANNOTATED_CDS"/>
    <property type="molecule type" value="Genomic_DNA"/>
</dbReference>
<gene>
    <name evidence="2" type="ORF">CAPTEDRAFT_196347</name>
</gene>
<feature type="region of interest" description="Disordered" evidence="1">
    <location>
        <begin position="78"/>
        <end position="140"/>
    </location>
</feature>
<sequence>MADTTLDSTVNTTITSESTVSHGRTSLVQPHDNPFTADGELSNKADYILRHSKISRTEIHIVDPDSPTPVVVEEEVVEAVSTNQQHSAPPPSPPAVEPSESKTNGSDKPASPKEVNVDVVEKEQKPVKQPKKTCKCCSVM</sequence>
<name>R7TIN4_CAPTE</name>
<keyword evidence="4" id="KW-1185">Reference proteome</keyword>
<feature type="compositionally biased region" description="Polar residues" evidence="1">
    <location>
        <begin position="1"/>
        <end position="28"/>
    </location>
</feature>
<dbReference type="OrthoDB" id="6287020at2759"/>
<accession>R7TIN4</accession>
<evidence type="ECO:0000313" key="2">
    <source>
        <dbReference type="EMBL" id="ELT90950.1"/>
    </source>
</evidence>